<dbReference type="InterPro" id="IPR053139">
    <property type="entry name" value="Surface_bspA-like"/>
</dbReference>
<dbReference type="InterPro" id="IPR032675">
    <property type="entry name" value="LRR_dom_sf"/>
</dbReference>
<sequence>MDALMDCEQLVSVETHDEMEKIEEQAFYDCRSLRGIKLPGVVEVRLGAFYNCRAMSDVEFSDKLETIDNYAFHGCHSLRKIKMPSVRTIGEWTFADCKQLTDVELPAVETIGECAFYGCDNLQRIAIPLKDNLFSPNHYQEYNQFKKCDNLTTVDLVGVEGIHSTISSLLMGAWGDEILQEIDRINQDLPNTHVWEQTNVISLWIRSVINRVEHYKAEHNRLLKEDMTQLELALWKAKLDEDKESMRDTLNGKAAKKVKIDVESMREERRITSGADIIIKNVIPFLQLAK</sequence>
<name>A0AAD9DB71_9STRA</name>
<dbReference type="PANTHER" id="PTHR45661:SF3">
    <property type="entry name" value="IG-LIKE DOMAIN-CONTAINING PROTEIN"/>
    <property type="match status" value="1"/>
</dbReference>
<dbReference type="Pfam" id="PF13306">
    <property type="entry name" value="LRR_5"/>
    <property type="match status" value="1"/>
</dbReference>
<dbReference type="AlphaFoldDB" id="A0AAD9DB71"/>
<dbReference type="PANTHER" id="PTHR45661">
    <property type="entry name" value="SURFACE ANTIGEN"/>
    <property type="match status" value="1"/>
</dbReference>
<evidence type="ECO:0000313" key="1">
    <source>
        <dbReference type="EMBL" id="KAK1739410.1"/>
    </source>
</evidence>
<gene>
    <name evidence="1" type="ORF">QTG54_009953</name>
</gene>
<dbReference type="SUPFAM" id="SSF52058">
    <property type="entry name" value="L domain-like"/>
    <property type="match status" value="1"/>
</dbReference>
<comment type="caution">
    <text evidence="1">The sequence shown here is derived from an EMBL/GenBank/DDBJ whole genome shotgun (WGS) entry which is preliminary data.</text>
</comment>
<proteinExistence type="predicted"/>
<dbReference type="InterPro" id="IPR026906">
    <property type="entry name" value="LRR_5"/>
</dbReference>
<organism evidence="1 2">
    <name type="scientific">Skeletonema marinoi</name>
    <dbReference type="NCBI Taxonomy" id="267567"/>
    <lineage>
        <taxon>Eukaryota</taxon>
        <taxon>Sar</taxon>
        <taxon>Stramenopiles</taxon>
        <taxon>Ochrophyta</taxon>
        <taxon>Bacillariophyta</taxon>
        <taxon>Coscinodiscophyceae</taxon>
        <taxon>Thalassiosirophycidae</taxon>
        <taxon>Thalassiosirales</taxon>
        <taxon>Skeletonemataceae</taxon>
        <taxon>Skeletonema</taxon>
        <taxon>Skeletonema marinoi-dohrnii complex</taxon>
    </lineage>
</organism>
<dbReference type="Gene3D" id="3.80.10.10">
    <property type="entry name" value="Ribonuclease Inhibitor"/>
    <property type="match status" value="1"/>
</dbReference>
<reference evidence="1" key="1">
    <citation type="submission" date="2023-06" db="EMBL/GenBank/DDBJ databases">
        <title>Survivors Of The Sea: Transcriptome response of Skeletonema marinoi to long-term dormancy.</title>
        <authorList>
            <person name="Pinder M.I.M."/>
            <person name="Kourtchenko O."/>
            <person name="Robertson E.K."/>
            <person name="Larsson T."/>
            <person name="Maumus F."/>
            <person name="Osuna-Cruz C.M."/>
            <person name="Vancaester E."/>
            <person name="Stenow R."/>
            <person name="Vandepoele K."/>
            <person name="Ploug H."/>
            <person name="Bruchert V."/>
            <person name="Godhe A."/>
            <person name="Topel M."/>
        </authorList>
    </citation>
    <scope>NUCLEOTIDE SEQUENCE</scope>
    <source>
        <strain evidence="1">R05AC</strain>
    </source>
</reference>
<protein>
    <submittedName>
        <fullName evidence="1">Leucine-rich repeat domain-containing protein</fullName>
    </submittedName>
</protein>
<evidence type="ECO:0000313" key="2">
    <source>
        <dbReference type="Proteomes" id="UP001224775"/>
    </source>
</evidence>
<dbReference type="Proteomes" id="UP001224775">
    <property type="component" value="Unassembled WGS sequence"/>
</dbReference>
<keyword evidence="2" id="KW-1185">Reference proteome</keyword>
<accession>A0AAD9DB71</accession>
<dbReference type="EMBL" id="JATAAI010000018">
    <property type="protein sequence ID" value="KAK1739410.1"/>
    <property type="molecule type" value="Genomic_DNA"/>
</dbReference>